<evidence type="ECO:0000256" key="3">
    <source>
        <dbReference type="PIRSR" id="PIRSR001238-2"/>
    </source>
</evidence>
<evidence type="ECO:0000259" key="6">
    <source>
        <dbReference type="Pfam" id="PF01979"/>
    </source>
</evidence>
<dbReference type="Gene3D" id="2.30.40.10">
    <property type="entry name" value="Urease, subunit C, domain 1"/>
    <property type="match status" value="1"/>
</dbReference>
<feature type="binding site" description="via carbamate group" evidence="4">
    <location>
        <position position="152"/>
    </location>
    <ligand>
        <name>Zn(2+)</name>
        <dbReference type="ChEBI" id="CHEBI:29105"/>
        <label>1</label>
        <note>catalytic</note>
    </ligand>
</feature>
<dbReference type="GO" id="GO:0008798">
    <property type="term" value="F:beta-aspartyl-peptidase activity"/>
    <property type="evidence" value="ECO:0007669"/>
    <property type="project" value="InterPro"/>
</dbReference>
<feature type="binding site" evidence="3">
    <location>
        <begin position="65"/>
        <end position="67"/>
    </location>
    <ligand>
        <name>substrate</name>
    </ligand>
</feature>
<keyword evidence="1 7" id="KW-0378">Hydrolase</keyword>
<feature type="binding site" evidence="3">
    <location>
        <position position="275"/>
    </location>
    <ligand>
        <name>substrate</name>
    </ligand>
</feature>
<dbReference type="RefSeq" id="WP_055201233.1">
    <property type="nucleotide sequence ID" value="NZ_CAXULZ010000017.1"/>
</dbReference>
<evidence type="ECO:0000256" key="5">
    <source>
        <dbReference type="PIRSR" id="PIRSR001238-50"/>
    </source>
</evidence>
<proteinExistence type="inferred from homology"/>
<dbReference type="Gene3D" id="3.20.20.140">
    <property type="entry name" value="Metal-dependent hydrolases"/>
    <property type="match status" value="1"/>
</dbReference>
<feature type="binding site" evidence="3">
    <location>
        <position position="223"/>
    </location>
    <ligand>
        <name>substrate</name>
    </ligand>
</feature>
<protein>
    <recommendedName>
        <fullName evidence="1">Isoaspartyl dipeptidase</fullName>
        <ecNumber evidence="1">3.4.19.-</ecNumber>
    </recommendedName>
</protein>
<keyword evidence="1 4" id="KW-0479">Metal-binding</keyword>
<dbReference type="NCBIfam" id="TIGR01975">
    <property type="entry name" value="isoAsp_dipep"/>
    <property type="match status" value="1"/>
</dbReference>
<evidence type="ECO:0000256" key="2">
    <source>
        <dbReference type="PIRSR" id="PIRSR001238-1"/>
    </source>
</evidence>
<dbReference type="InterPro" id="IPR010229">
    <property type="entry name" value="Pept_M38_dipep"/>
</dbReference>
<dbReference type="PIRSF" id="PIRSF001238">
    <property type="entry name" value="IadA"/>
    <property type="match status" value="1"/>
</dbReference>
<organism evidence="7 8">
    <name type="scientific">Clostridium innocuum</name>
    <dbReference type="NCBI Taxonomy" id="1522"/>
    <lineage>
        <taxon>Bacteria</taxon>
        <taxon>Bacillati</taxon>
        <taxon>Bacillota</taxon>
        <taxon>Clostridia</taxon>
        <taxon>Eubacteriales</taxon>
        <taxon>Clostridiaceae</taxon>
        <taxon>Clostridium</taxon>
    </lineage>
</organism>
<dbReference type="GO" id="GO:0046872">
    <property type="term" value="F:metal ion binding"/>
    <property type="evidence" value="ECO:0007669"/>
    <property type="project" value="UniProtKB-KW"/>
</dbReference>
<name>A0AB36BBU2_CLOIN</name>
<keyword evidence="1 4" id="KW-0862">Zinc</keyword>
<feature type="modified residue" description="N6-carboxylysine" evidence="5">
    <location>
        <position position="152"/>
    </location>
</feature>
<accession>A0AB36BBU2</accession>
<feature type="binding site" evidence="4">
    <location>
        <position position="60"/>
    </location>
    <ligand>
        <name>Zn(2+)</name>
        <dbReference type="ChEBI" id="CHEBI:29105"/>
        <label>1</label>
        <note>catalytic</note>
    </ligand>
</feature>
<dbReference type="GO" id="GO:0016810">
    <property type="term" value="F:hydrolase activity, acting on carbon-nitrogen (but not peptide) bonds"/>
    <property type="evidence" value="ECO:0007669"/>
    <property type="project" value="InterPro"/>
</dbReference>
<feature type="domain" description="Amidohydrolase-related" evidence="6">
    <location>
        <begin position="50"/>
        <end position="361"/>
    </location>
</feature>
<feature type="binding site" description="via carbamate group" evidence="4">
    <location>
        <position position="152"/>
    </location>
    <ligand>
        <name>Zn(2+)</name>
        <dbReference type="ChEBI" id="CHEBI:29105"/>
        <label>2</label>
        <note>catalytic</note>
    </ligand>
</feature>
<comment type="PTM">
    <text evidence="5">Carbamylation allows a single lysine to coordinate two zinc ions.</text>
</comment>
<dbReference type="PANTHER" id="PTHR11647:SF1">
    <property type="entry name" value="COLLAPSIN RESPONSE MEDIATOR PROTEIN"/>
    <property type="match status" value="1"/>
</dbReference>
<dbReference type="Pfam" id="PF01979">
    <property type="entry name" value="Amidohydro_1"/>
    <property type="match status" value="1"/>
</dbReference>
<dbReference type="InterPro" id="IPR006680">
    <property type="entry name" value="Amidohydro-rel"/>
</dbReference>
<dbReference type="AlphaFoldDB" id="A0AB36BBU2"/>
<gene>
    <name evidence="7" type="ORF">GT664_21325</name>
</gene>
<dbReference type="InterPro" id="IPR050378">
    <property type="entry name" value="Metallo-dep_Hydrolases_sf"/>
</dbReference>
<keyword evidence="1" id="KW-0645">Protease</keyword>
<feature type="binding site" evidence="4">
    <location>
        <position position="271"/>
    </location>
    <ligand>
        <name>Zn(2+)</name>
        <dbReference type="ChEBI" id="CHEBI:29105"/>
        <label>1</label>
        <note>catalytic</note>
    </ligand>
</feature>
<feature type="binding site" evidence="3">
    <location>
        <position position="159"/>
    </location>
    <ligand>
        <name>substrate</name>
    </ligand>
</feature>
<dbReference type="GO" id="GO:0006508">
    <property type="term" value="P:proteolysis"/>
    <property type="evidence" value="ECO:0007669"/>
    <property type="project" value="UniProtKB-KW"/>
</dbReference>
<comment type="similarity">
    <text evidence="1">Belongs to the peptidase M38 family.</text>
</comment>
<feature type="binding site" evidence="3">
    <location>
        <position position="96"/>
    </location>
    <ligand>
        <name>substrate</name>
    </ligand>
</feature>
<reference evidence="7" key="1">
    <citation type="journal article" date="2019" name="Nat. Med.">
        <title>A library of human gut bacterial isolates paired with longitudinal multiomics data enables mechanistic microbiome research.</title>
        <authorList>
            <person name="Poyet M."/>
            <person name="Groussin M."/>
            <person name="Gibbons S.M."/>
            <person name="Avila-Pacheco J."/>
            <person name="Jiang X."/>
            <person name="Kearney S.M."/>
            <person name="Perrotta A.R."/>
            <person name="Berdy B."/>
            <person name="Zhao S."/>
            <person name="Lieberman T.D."/>
            <person name="Swanson P.K."/>
            <person name="Smith M."/>
            <person name="Roesemann S."/>
            <person name="Alexander J.E."/>
            <person name="Rich S.A."/>
            <person name="Livny J."/>
            <person name="Vlamakis H."/>
            <person name="Clish C."/>
            <person name="Bullock K."/>
            <person name="Deik A."/>
            <person name="Scott J."/>
            <person name="Pierce K.A."/>
            <person name="Xavier R.J."/>
            <person name="Alm E.J."/>
        </authorList>
    </citation>
    <scope>NUCLEOTIDE SEQUENCE</scope>
    <source>
        <strain evidence="7">BIOML-A12</strain>
    </source>
</reference>
<dbReference type="EMBL" id="WWTN01000063">
    <property type="protein sequence ID" value="MZH58230.1"/>
    <property type="molecule type" value="Genomic_DNA"/>
</dbReference>
<dbReference type="InterPro" id="IPR032466">
    <property type="entry name" value="Metal_Hydrolase"/>
</dbReference>
<dbReference type="EC" id="3.4.19.-" evidence="1"/>
<comment type="caution">
    <text evidence="7">The sequence shown here is derived from an EMBL/GenBank/DDBJ whole genome shotgun (WGS) entry which is preliminary data.</text>
</comment>
<comment type="function">
    <text evidence="1">Catalyzes the hydrolytic cleavage of a subset of L-isoaspartyl (L-beta-aspartyl) dipeptides. Used to degrade proteins damaged by L-isoaspartyl residues formation.</text>
</comment>
<dbReference type="PANTHER" id="PTHR11647">
    <property type="entry name" value="HYDRANTOINASE/DIHYDROPYRIMIDINASE FAMILY MEMBER"/>
    <property type="match status" value="1"/>
</dbReference>
<comment type="PTM">
    <text evidence="1">Carboxylation allows a single lysine to coordinate two zinc ions.</text>
</comment>
<feature type="binding site" evidence="4">
    <location>
        <position position="191"/>
    </location>
    <ligand>
        <name>Zn(2+)</name>
        <dbReference type="ChEBI" id="CHEBI:29105"/>
        <label>2</label>
        <note>catalytic</note>
    </ligand>
</feature>
<dbReference type="SUPFAM" id="SSF51338">
    <property type="entry name" value="Composite domain of metallo-dependent hydrolases"/>
    <property type="match status" value="1"/>
</dbReference>
<evidence type="ECO:0000313" key="8">
    <source>
        <dbReference type="Proteomes" id="UP000604383"/>
    </source>
</evidence>
<comment type="subcellular location">
    <subcellularLocation>
        <location evidence="1">Cytoplasm</location>
    </subcellularLocation>
</comment>
<evidence type="ECO:0000313" key="7">
    <source>
        <dbReference type="EMBL" id="MZH58230.1"/>
    </source>
</evidence>
<dbReference type="SUPFAM" id="SSF51556">
    <property type="entry name" value="Metallo-dependent hydrolases"/>
    <property type="match status" value="1"/>
</dbReference>
<evidence type="ECO:0000256" key="4">
    <source>
        <dbReference type="PIRSR" id="PIRSR001238-3"/>
    </source>
</evidence>
<keyword evidence="1" id="KW-0482">Metalloprotease</keyword>
<feature type="binding site" evidence="3">
    <location>
        <position position="127"/>
    </location>
    <ligand>
        <name>substrate</name>
    </ligand>
</feature>
<feature type="active site" description="Proton acceptor" evidence="2">
    <location>
        <position position="271"/>
    </location>
</feature>
<evidence type="ECO:0000256" key="1">
    <source>
        <dbReference type="PIRNR" id="PIRNR001238"/>
    </source>
</evidence>
<comment type="cofactor">
    <cofactor evidence="1 4">
        <name>Zn(2+)</name>
        <dbReference type="ChEBI" id="CHEBI:29105"/>
    </cofactor>
    <text evidence="1 4">Binds 2 Zn(2+) ions per subunit.</text>
</comment>
<dbReference type="GO" id="GO:0008237">
    <property type="term" value="F:metallopeptidase activity"/>
    <property type="evidence" value="ECO:0007669"/>
    <property type="project" value="UniProtKB-KW"/>
</dbReference>
<feature type="binding site" evidence="4">
    <location>
        <position position="58"/>
    </location>
    <ligand>
        <name>Zn(2+)</name>
        <dbReference type="ChEBI" id="CHEBI:29105"/>
        <label>1</label>
        <note>catalytic</note>
    </ligand>
</feature>
<dbReference type="Proteomes" id="UP000604383">
    <property type="component" value="Unassembled WGS sequence"/>
</dbReference>
<dbReference type="InterPro" id="IPR011059">
    <property type="entry name" value="Metal-dep_hydrolase_composite"/>
</dbReference>
<feature type="binding site" evidence="4">
    <location>
        <position position="220"/>
    </location>
    <ligand>
        <name>Zn(2+)</name>
        <dbReference type="ChEBI" id="CHEBI:29105"/>
        <label>2</label>
        <note>catalytic</note>
    </ligand>
</feature>
<dbReference type="GO" id="GO:0005737">
    <property type="term" value="C:cytoplasm"/>
    <property type="evidence" value="ECO:0007669"/>
    <property type="project" value="UniProtKB-SubCell"/>
</dbReference>
<sequence>MQLIKHVHIFAPQDLGIQDILISEGHIAHIAPHIETAPYMEITDGSGKQLTPGLIDRHVHVSGGGGEGGFATRTPEIQLSALIQAGITTVVGLLGTDGVTRSVEDLIAKVKALKSEGISAYAMTGSYAYPSTTITGSVKKDILFIDEILGVKLALSDHRSSHISFEEFLRLASEVRTAGMLSGKPGCMTLHMGDEADDLAYVMKAVKNTGLPCTMFHPTHVTRNEQLFQKALQLLYMGGTIDITCEEHGGCASWIKQANPKDYGRITVSSDGQGSWSDYDEYGNLTAIGVSDVSVLLQNVQEMLRNQDFSITECISFSTANPARVLGLYPAKGCISVGSNADLLLFDDDWQLHDVMANGRWFMKNQKLLKKGTFELTGCYHC</sequence>